<dbReference type="AlphaFoldDB" id="A0A699ZSE9"/>
<evidence type="ECO:0000313" key="3">
    <source>
        <dbReference type="Proteomes" id="UP000485058"/>
    </source>
</evidence>
<feature type="chain" id="PRO_5025330070" evidence="1">
    <location>
        <begin position="19"/>
        <end position="118"/>
    </location>
</feature>
<evidence type="ECO:0000313" key="2">
    <source>
        <dbReference type="EMBL" id="GFH25593.1"/>
    </source>
</evidence>
<proteinExistence type="predicted"/>
<evidence type="ECO:0000256" key="1">
    <source>
        <dbReference type="SAM" id="SignalP"/>
    </source>
</evidence>
<reference evidence="2 3" key="1">
    <citation type="submission" date="2020-02" db="EMBL/GenBank/DDBJ databases">
        <title>Draft genome sequence of Haematococcus lacustris strain NIES-144.</title>
        <authorList>
            <person name="Morimoto D."/>
            <person name="Nakagawa S."/>
            <person name="Yoshida T."/>
            <person name="Sawayama S."/>
        </authorList>
    </citation>
    <scope>NUCLEOTIDE SEQUENCE [LARGE SCALE GENOMIC DNA]</scope>
    <source>
        <strain evidence="2 3">NIES-144</strain>
    </source>
</reference>
<feature type="signal peptide" evidence="1">
    <location>
        <begin position="1"/>
        <end position="18"/>
    </location>
</feature>
<keyword evidence="1" id="KW-0732">Signal</keyword>
<name>A0A699ZSE9_HAELA</name>
<comment type="caution">
    <text evidence="2">The sequence shown here is derived from an EMBL/GenBank/DDBJ whole genome shotgun (WGS) entry which is preliminary data.</text>
</comment>
<organism evidence="2 3">
    <name type="scientific">Haematococcus lacustris</name>
    <name type="common">Green alga</name>
    <name type="synonym">Haematococcus pluvialis</name>
    <dbReference type="NCBI Taxonomy" id="44745"/>
    <lineage>
        <taxon>Eukaryota</taxon>
        <taxon>Viridiplantae</taxon>
        <taxon>Chlorophyta</taxon>
        <taxon>core chlorophytes</taxon>
        <taxon>Chlorophyceae</taxon>
        <taxon>CS clade</taxon>
        <taxon>Chlamydomonadales</taxon>
        <taxon>Haematococcaceae</taxon>
        <taxon>Haematococcus</taxon>
    </lineage>
</organism>
<dbReference type="EMBL" id="BLLF01002857">
    <property type="protein sequence ID" value="GFH25593.1"/>
    <property type="molecule type" value="Genomic_DNA"/>
</dbReference>
<gene>
    <name evidence="2" type="ORF">HaLaN_23579</name>
</gene>
<sequence length="118" mass="13628">MQLHGLLLAILIVRACVANETYYFYNEVTGQTQFQDPGDTPFEDEQGMRYWLLPNSEKTYTHPAALAYTWVEQYSKEISKKHSNRHGTGQQTWHGDAFESQMIETFQTQSSRQLSGFA</sequence>
<accession>A0A699ZSE9</accession>
<keyword evidence="3" id="KW-1185">Reference proteome</keyword>
<protein>
    <submittedName>
        <fullName evidence="2">WW domain-containing protein</fullName>
    </submittedName>
</protein>
<dbReference type="Proteomes" id="UP000485058">
    <property type="component" value="Unassembled WGS sequence"/>
</dbReference>